<name>A0AAU7JIZ6_9HYPH</name>
<dbReference type="Gene3D" id="3.30.1950.10">
    <property type="entry name" value="wza like domain"/>
    <property type="match status" value="1"/>
</dbReference>
<dbReference type="PANTHER" id="PTHR33619:SF3">
    <property type="entry name" value="POLYSACCHARIDE EXPORT PROTEIN GFCE-RELATED"/>
    <property type="match status" value="1"/>
</dbReference>
<feature type="coiled-coil region" evidence="2">
    <location>
        <begin position="281"/>
        <end position="319"/>
    </location>
</feature>
<evidence type="ECO:0000259" key="6">
    <source>
        <dbReference type="Pfam" id="PF25994"/>
    </source>
</evidence>
<dbReference type="InterPro" id="IPR058781">
    <property type="entry name" value="HH_AprE-like"/>
</dbReference>
<sequence>MNPNQQLSKARMLRICAAIPVLFMVFGACAAAEYKIGPQDKLKIKVYDWPALSDEVTVGDDGMIMLPLLGAVTAESASRRDLAKTIAQMLQAHERLPALPYVSVDVAQYRPFYVLGHVQHPGEYAFRPGLTPMMALSVAGGVYRATENLRLERDMIQGQGALKVLNAKKWSLIFKIARLKSELAGKTEVVIEDEPIRLAANARHQAMLGQETAILQTRRKALANEIDGLRRRIGGYKEEIDLLVARMNSLVRQQKSVEVETQAMNVLGAKGLTILPRQASLERLAAQIEGDQRQVDTLSSEAKQNILQTEIAIAKLTDEREREIMAELKAASAELAETDHMIATQTDLVREAEILGSTKLTRSGAPESRLRFRVLRRTSESQSEEFELTRDASVEPGDVLTVELPESEESEAPAVPQSAPLRQGAVVTR</sequence>
<evidence type="ECO:0000256" key="4">
    <source>
        <dbReference type="SAM" id="SignalP"/>
    </source>
</evidence>
<keyword evidence="1 4" id="KW-0732">Signal</keyword>
<feature type="domain" description="AprE-like long alpha-helical hairpin" evidence="6">
    <location>
        <begin position="162"/>
        <end position="347"/>
    </location>
</feature>
<dbReference type="InterPro" id="IPR003715">
    <property type="entry name" value="Poly_export_N"/>
</dbReference>
<accession>A0AAU7JIZ6</accession>
<reference evidence="7" key="1">
    <citation type="submission" date="2024-05" db="EMBL/GenBank/DDBJ databases">
        <authorList>
            <person name="Kim S."/>
            <person name="Heo J."/>
            <person name="Choi H."/>
            <person name="Choi Y."/>
            <person name="Kwon S.-W."/>
            <person name="Kim Y."/>
        </authorList>
    </citation>
    <scope>NUCLEOTIDE SEQUENCE</scope>
    <source>
        <strain evidence="7">KACC 23698</strain>
    </source>
</reference>
<evidence type="ECO:0000256" key="3">
    <source>
        <dbReference type="SAM" id="MobiDB-lite"/>
    </source>
</evidence>
<dbReference type="Gene3D" id="3.10.560.10">
    <property type="entry name" value="Outer membrane lipoprotein wza domain like"/>
    <property type="match status" value="1"/>
</dbReference>
<dbReference type="EMBL" id="CP157484">
    <property type="protein sequence ID" value="XBO40233.1"/>
    <property type="molecule type" value="Genomic_DNA"/>
</dbReference>
<dbReference type="AlphaFoldDB" id="A0AAU7JIZ6"/>
<dbReference type="RefSeq" id="WP_406857088.1">
    <property type="nucleotide sequence ID" value="NZ_CP157484.1"/>
</dbReference>
<evidence type="ECO:0000313" key="7">
    <source>
        <dbReference type="EMBL" id="XBO40233.1"/>
    </source>
</evidence>
<evidence type="ECO:0000256" key="2">
    <source>
        <dbReference type="SAM" id="Coils"/>
    </source>
</evidence>
<evidence type="ECO:0000256" key="1">
    <source>
        <dbReference type="ARBA" id="ARBA00022729"/>
    </source>
</evidence>
<evidence type="ECO:0000259" key="5">
    <source>
        <dbReference type="Pfam" id="PF02563"/>
    </source>
</evidence>
<feature type="region of interest" description="Disordered" evidence="3">
    <location>
        <begin position="405"/>
        <end position="429"/>
    </location>
</feature>
<proteinExistence type="predicted"/>
<dbReference type="Pfam" id="PF25994">
    <property type="entry name" value="HH_AprE"/>
    <property type="match status" value="1"/>
</dbReference>
<feature type="signal peptide" evidence="4">
    <location>
        <begin position="1"/>
        <end position="30"/>
    </location>
</feature>
<feature type="chain" id="PRO_5043817748" evidence="4">
    <location>
        <begin position="31"/>
        <end position="429"/>
    </location>
</feature>
<gene>
    <name evidence="7" type="ORF">ABEG18_05485</name>
</gene>
<feature type="domain" description="Polysaccharide export protein N-terminal" evidence="5">
    <location>
        <begin position="31"/>
        <end position="106"/>
    </location>
</feature>
<dbReference type="InterPro" id="IPR049712">
    <property type="entry name" value="Poly_export"/>
</dbReference>
<keyword evidence="2" id="KW-0175">Coiled coil</keyword>
<dbReference type="GO" id="GO:0015159">
    <property type="term" value="F:polysaccharide transmembrane transporter activity"/>
    <property type="evidence" value="ECO:0007669"/>
    <property type="project" value="InterPro"/>
</dbReference>
<protein>
    <submittedName>
        <fullName evidence="7">Polysaccharide biosynthesis/export family protein</fullName>
    </submittedName>
</protein>
<dbReference type="PANTHER" id="PTHR33619">
    <property type="entry name" value="POLYSACCHARIDE EXPORT PROTEIN GFCE-RELATED"/>
    <property type="match status" value="1"/>
</dbReference>
<organism evidence="7">
    <name type="scientific">Alsobacter sp. KACC 23698</name>
    <dbReference type="NCBI Taxonomy" id="3149229"/>
    <lineage>
        <taxon>Bacteria</taxon>
        <taxon>Pseudomonadati</taxon>
        <taxon>Pseudomonadota</taxon>
        <taxon>Alphaproteobacteria</taxon>
        <taxon>Hyphomicrobiales</taxon>
        <taxon>Alsobacteraceae</taxon>
        <taxon>Alsobacter</taxon>
    </lineage>
</organism>
<dbReference type="Pfam" id="PF02563">
    <property type="entry name" value="Poly_export"/>
    <property type="match status" value="1"/>
</dbReference>